<sequence>MMPDKQRIAARFAAATPHYDRHAEAQKIIHGELDKWLALYAPERVAQILEIGCGTGLFSRLLAQRFPQAKLVLNDLNAACAPDWPDNRPSETEYRFGDAEAIDLGSGYDIIASASALQWLAQPDAFIRRTAQMLVSDGLLLFNTFTPDNLHPIRALTGSGLHYPTAAQWADWLQRDYDILAIEQRTITLAFDTPRDALRHLQYTGVTATHTDFVWTKQRLHTFETQYRAHHALADGRVGLDYTPLYITARKK</sequence>
<keyword evidence="3 5" id="KW-0949">S-adenosyl-L-methionine</keyword>
<comment type="caution">
    <text evidence="6">The sequence shown here is derived from an EMBL/GenBank/DDBJ whole genome shotgun (WGS) entry which is preliminary data.</text>
</comment>
<comment type="function">
    <text evidence="5">Converts the free carboxyl group of a malonyl-thioester to its methyl ester by transfer of a methyl group from S-adenosyl-L-methionine (SAM). It allows to synthesize pimeloyl-ACP via the fatty acid synthetic pathway.</text>
</comment>
<dbReference type="EC" id="2.1.1.197" evidence="5"/>
<evidence type="ECO:0000256" key="4">
    <source>
        <dbReference type="ARBA" id="ARBA00022756"/>
    </source>
</evidence>
<organism evidence="6 7">
    <name type="scientific">Neisseria brasiliensis</name>
    <dbReference type="NCBI Taxonomy" id="2666100"/>
    <lineage>
        <taxon>Bacteria</taxon>
        <taxon>Pseudomonadati</taxon>
        <taxon>Pseudomonadota</taxon>
        <taxon>Betaproteobacteria</taxon>
        <taxon>Neisseriales</taxon>
        <taxon>Neisseriaceae</taxon>
        <taxon>Neisseria</taxon>
    </lineage>
</organism>
<comment type="similarity">
    <text evidence="5">Belongs to the methyltransferase superfamily.</text>
</comment>
<dbReference type="InterPro" id="IPR029063">
    <property type="entry name" value="SAM-dependent_MTases_sf"/>
</dbReference>
<proteinExistence type="inferred from homology"/>
<gene>
    <name evidence="5 6" type="primary">bioC</name>
    <name evidence="6" type="ORF">GJU80_04175</name>
</gene>
<dbReference type="HAMAP" id="MF_00835">
    <property type="entry name" value="BioC"/>
    <property type="match status" value="1"/>
</dbReference>
<dbReference type="PANTHER" id="PTHR43861">
    <property type="entry name" value="TRANS-ACONITATE 2-METHYLTRANSFERASE-RELATED"/>
    <property type="match status" value="1"/>
</dbReference>
<dbReference type="Proteomes" id="UP000486297">
    <property type="component" value="Unassembled WGS sequence"/>
</dbReference>
<dbReference type="InterPro" id="IPR011814">
    <property type="entry name" value="BioC"/>
</dbReference>
<protein>
    <recommendedName>
        <fullName evidence="5">Malonyl-[acyl-carrier protein] O-methyltransferase</fullName>
        <shortName evidence="5">Malonyl-ACP O-methyltransferase</shortName>
        <ecNumber evidence="5">2.1.1.197</ecNumber>
    </recommendedName>
    <alternativeName>
        <fullName evidence="5">Biotin synthesis protein BioC</fullName>
    </alternativeName>
</protein>
<dbReference type="GO" id="GO:0102130">
    <property type="term" value="F:malonyl-CoA methyltransferase activity"/>
    <property type="evidence" value="ECO:0007669"/>
    <property type="project" value="UniProtKB-EC"/>
</dbReference>
<dbReference type="EMBL" id="WJXO01000001">
    <property type="protein sequence ID" value="MRN37709.1"/>
    <property type="molecule type" value="Genomic_DNA"/>
</dbReference>
<evidence type="ECO:0000256" key="3">
    <source>
        <dbReference type="ARBA" id="ARBA00022691"/>
    </source>
</evidence>
<dbReference type="UniPathway" id="UPA00078"/>
<comment type="pathway">
    <text evidence="5">Cofactor biosynthesis; biotin biosynthesis.</text>
</comment>
<keyword evidence="4 5" id="KW-0093">Biotin biosynthesis</keyword>
<evidence type="ECO:0000256" key="1">
    <source>
        <dbReference type="ARBA" id="ARBA00022603"/>
    </source>
</evidence>
<dbReference type="GO" id="GO:0010340">
    <property type="term" value="F:carboxyl-O-methyltransferase activity"/>
    <property type="evidence" value="ECO:0007669"/>
    <property type="project" value="UniProtKB-UniRule"/>
</dbReference>
<comment type="catalytic activity">
    <reaction evidence="5">
        <text>malonyl-[ACP] + S-adenosyl-L-methionine = malonyl-[ACP] methyl ester + S-adenosyl-L-homocysteine</text>
        <dbReference type="Rhea" id="RHEA:17105"/>
        <dbReference type="Rhea" id="RHEA-COMP:9623"/>
        <dbReference type="Rhea" id="RHEA-COMP:9954"/>
        <dbReference type="ChEBI" id="CHEBI:57856"/>
        <dbReference type="ChEBI" id="CHEBI:59789"/>
        <dbReference type="ChEBI" id="CHEBI:78449"/>
        <dbReference type="ChEBI" id="CHEBI:78845"/>
        <dbReference type="EC" id="2.1.1.197"/>
    </reaction>
</comment>
<name>A0A5Q3RWW6_9NEIS</name>
<reference evidence="6" key="1">
    <citation type="journal article" name="Emerg. Infect. Dis.">
        <title>Two cases of a newly characterized neisseria species.</title>
        <authorList>
            <person name="Mustapha M."/>
            <person name="Lemos A.P.S."/>
            <person name="Harrison L.H."/>
            <person name="Vantyne D."/>
            <person name="Sacchi C.T."/>
        </authorList>
    </citation>
    <scope>NUCLEOTIDE SEQUENCE</scope>
    <source>
        <strain evidence="6">N.95.16</strain>
    </source>
</reference>
<keyword evidence="7" id="KW-1185">Reference proteome</keyword>
<evidence type="ECO:0000256" key="2">
    <source>
        <dbReference type="ARBA" id="ARBA00022679"/>
    </source>
</evidence>
<keyword evidence="1 5" id="KW-0489">Methyltransferase</keyword>
<dbReference type="RefSeq" id="WP_095501916.1">
    <property type="nucleotide sequence ID" value="NZ_CP046027.1"/>
</dbReference>
<dbReference type="NCBIfam" id="TIGR02072">
    <property type="entry name" value="BioC"/>
    <property type="match status" value="1"/>
</dbReference>
<dbReference type="CDD" id="cd02440">
    <property type="entry name" value="AdoMet_MTases"/>
    <property type="match status" value="1"/>
</dbReference>
<evidence type="ECO:0000313" key="6">
    <source>
        <dbReference type="EMBL" id="MRN37709.1"/>
    </source>
</evidence>
<dbReference type="AlphaFoldDB" id="A0A5Q3RWW6"/>
<keyword evidence="2 5" id="KW-0808">Transferase</keyword>
<evidence type="ECO:0000256" key="5">
    <source>
        <dbReference type="HAMAP-Rule" id="MF_00835"/>
    </source>
</evidence>
<evidence type="ECO:0000313" key="7">
    <source>
        <dbReference type="Proteomes" id="UP000486297"/>
    </source>
</evidence>
<dbReference type="SUPFAM" id="SSF53335">
    <property type="entry name" value="S-adenosyl-L-methionine-dependent methyltransferases"/>
    <property type="match status" value="1"/>
</dbReference>
<dbReference type="GO" id="GO:0032259">
    <property type="term" value="P:methylation"/>
    <property type="evidence" value="ECO:0007669"/>
    <property type="project" value="UniProtKB-KW"/>
</dbReference>
<dbReference type="Gene3D" id="3.40.50.150">
    <property type="entry name" value="Vaccinia Virus protein VP39"/>
    <property type="match status" value="1"/>
</dbReference>
<accession>A0A5Q3RWW6</accession>
<dbReference type="Pfam" id="PF13489">
    <property type="entry name" value="Methyltransf_23"/>
    <property type="match status" value="1"/>
</dbReference>
<dbReference type="GO" id="GO:0009102">
    <property type="term" value="P:biotin biosynthetic process"/>
    <property type="evidence" value="ECO:0007669"/>
    <property type="project" value="UniProtKB-UniRule"/>
</dbReference>